<dbReference type="Pfam" id="PF00775">
    <property type="entry name" value="Dioxygenase_C"/>
    <property type="match status" value="1"/>
</dbReference>
<keyword evidence="7" id="KW-1185">Reference proteome</keyword>
<dbReference type="PANTHER" id="PTHR33711:SF9">
    <property type="entry name" value="PROTOCATECHUATE 3,4-DIOXYGENASE ALPHA CHAIN"/>
    <property type="match status" value="1"/>
</dbReference>
<reference evidence="6 7" key="1">
    <citation type="submission" date="2019-02" db="EMBL/GenBank/DDBJ databases">
        <title>Deep-cultivation of Planctomycetes and their phenomic and genomic characterization uncovers novel biology.</title>
        <authorList>
            <person name="Wiegand S."/>
            <person name="Jogler M."/>
            <person name="Boedeker C."/>
            <person name="Pinto D."/>
            <person name="Vollmers J."/>
            <person name="Rivas-Marin E."/>
            <person name="Kohn T."/>
            <person name="Peeters S.H."/>
            <person name="Heuer A."/>
            <person name="Rast P."/>
            <person name="Oberbeckmann S."/>
            <person name="Bunk B."/>
            <person name="Jeske O."/>
            <person name="Meyerdierks A."/>
            <person name="Storesund J.E."/>
            <person name="Kallscheuer N."/>
            <person name="Luecker S."/>
            <person name="Lage O.M."/>
            <person name="Pohl T."/>
            <person name="Merkel B.J."/>
            <person name="Hornburger P."/>
            <person name="Mueller R.-W."/>
            <person name="Bruemmer F."/>
            <person name="Labrenz M."/>
            <person name="Spormann A.M."/>
            <person name="Op den Camp H."/>
            <person name="Overmann J."/>
            <person name="Amann R."/>
            <person name="Jetten M.S.M."/>
            <person name="Mascher T."/>
            <person name="Medema M.H."/>
            <person name="Devos D.P."/>
            <person name="Kaster A.-K."/>
            <person name="Ovreas L."/>
            <person name="Rohde M."/>
            <person name="Galperin M.Y."/>
            <person name="Jogler C."/>
        </authorList>
    </citation>
    <scope>NUCLEOTIDE SEQUENCE [LARGE SCALE GENOMIC DNA]</scope>
    <source>
        <strain evidence="6 7">Mal48</strain>
    </source>
</reference>
<dbReference type="InterPro" id="IPR039387">
    <property type="entry name" value="3_4-PCD"/>
</dbReference>
<dbReference type="CDD" id="cd03459">
    <property type="entry name" value="3_4-PCD"/>
    <property type="match status" value="1"/>
</dbReference>
<dbReference type="PROSITE" id="PS00083">
    <property type="entry name" value="INTRADIOL_DIOXYGENAS"/>
    <property type="match status" value="1"/>
</dbReference>
<dbReference type="GO" id="GO:0018578">
    <property type="term" value="F:protocatechuate 3,4-dioxygenase activity"/>
    <property type="evidence" value="ECO:0007669"/>
    <property type="project" value="UniProtKB-EC"/>
</dbReference>
<feature type="domain" description="Intradiol ring-cleavage dioxygenases" evidence="5">
    <location>
        <begin position="72"/>
        <end position="100"/>
    </location>
</feature>
<name>A0A517QLY9_9PLAN</name>
<evidence type="ECO:0000256" key="4">
    <source>
        <dbReference type="SAM" id="MobiDB-lite"/>
    </source>
</evidence>
<dbReference type="GO" id="GO:0008199">
    <property type="term" value="F:ferric iron binding"/>
    <property type="evidence" value="ECO:0007669"/>
    <property type="project" value="InterPro"/>
</dbReference>
<dbReference type="InterPro" id="IPR015889">
    <property type="entry name" value="Intradiol_dOase_core"/>
</dbReference>
<gene>
    <name evidence="6" type="primary">pcaH</name>
    <name evidence="6" type="ORF">Mal48_18970</name>
</gene>
<proteinExistence type="inferred from homology"/>
<dbReference type="InterPro" id="IPR006311">
    <property type="entry name" value="TAT_signal"/>
</dbReference>
<dbReference type="AlphaFoldDB" id="A0A517QLY9"/>
<keyword evidence="3 6" id="KW-0560">Oxidoreductase</keyword>
<accession>A0A517QLY9</accession>
<dbReference type="OrthoDB" id="9800887at2"/>
<dbReference type="SUPFAM" id="SSF49482">
    <property type="entry name" value="Aromatic compound dioxygenase"/>
    <property type="match status" value="1"/>
</dbReference>
<evidence type="ECO:0000313" key="7">
    <source>
        <dbReference type="Proteomes" id="UP000315724"/>
    </source>
</evidence>
<dbReference type="Gene3D" id="2.60.130.10">
    <property type="entry name" value="Aromatic compound dioxygenase"/>
    <property type="match status" value="1"/>
</dbReference>
<dbReference type="Proteomes" id="UP000315724">
    <property type="component" value="Chromosome"/>
</dbReference>
<protein>
    <submittedName>
        <fullName evidence="6">Protocatechuate 3,4-dioxygenase beta chain</fullName>
        <ecNumber evidence="6">1.13.11.3</ecNumber>
    </submittedName>
</protein>
<feature type="region of interest" description="Disordered" evidence="4">
    <location>
        <begin position="222"/>
        <end position="242"/>
    </location>
</feature>
<evidence type="ECO:0000256" key="3">
    <source>
        <dbReference type="ARBA" id="ARBA00023002"/>
    </source>
</evidence>
<dbReference type="InterPro" id="IPR000627">
    <property type="entry name" value="Intradiol_dOase_C"/>
</dbReference>
<sequence length="242" mass="27115">MSSELHRRRFLQLSSFAAAAFATPGLFAEELIRTPAVGEGPFYPDKLPLDTDNDLLLINDAITPAVGEITHLGGRILSETGQPIRNAFVEIWQVDNNGVYLHSGSNDRGNRDSNFQGYGRFLTDSTGQYYFRTIKPVRYPGRTPHIHFAVSQNGKRIFTTQMLIHGEEQNKSDGLFKQIRDPFQREAIQVAFKPLQDSKIGELTANFDIVLGKTPNEADLKKIDGGIGQPQYRGGENRPRRL</sequence>
<evidence type="ECO:0000256" key="2">
    <source>
        <dbReference type="ARBA" id="ARBA00022964"/>
    </source>
</evidence>
<dbReference type="PANTHER" id="PTHR33711">
    <property type="entry name" value="DIOXYGENASE, PUTATIVE (AFU_ORTHOLOGUE AFUA_2G02910)-RELATED"/>
    <property type="match status" value="1"/>
</dbReference>
<dbReference type="EMBL" id="CP036267">
    <property type="protein sequence ID" value="QDT32650.1"/>
    <property type="molecule type" value="Genomic_DNA"/>
</dbReference>
<dbReference type="KEGG" id="tpol:Mal48_18970"/>
<dbReference type="PROSITE" id="PS51318">
    <property type="entry name" value="TAT"/>
    <property type="match status" value="1"/>
</dbReference>
<evidence type="ECO:0000313" key="6">
    <source>
        <dbReference type="EMBL" id="QDT32650.1"/>
    </source>
</evidence>
<dbReference type="EC" id="1.13.11.3" evidence="6"/>
<keyword evidence="2 6" id="KW-0223">Dioxygenase</keyword>
<evidence type="ECO:0000256" key="1">
    <source>
        <dbReference type="ARBA" id="ARBA00007825"/>
    </source>
</evidence>
<comment type="similarity">
    <text evidence="1">Belongs to the intradiol ring-cleavage dioxygenase family.</text>
</comment>
<organism evidence="6 7">
    <name type="scientific">Thalassoglobus polymorphus</name>
    <dbReference type="NCBI Taxonomy" id="2527994"/>
    <lineage>
        <taxon>Bacteria</taxon>
        <taxon>Pseudomonadati</taxon>
        <taxon>Planctomycetota</taxon>
        <taxon>Planctomycetia</taxon>
        <taxon>Planctomycetales</taxon>
        <taxon>Planctomycetaceae</taxon>
        <taxon>Thalassoglobus</taxon>
    </lineage>
</organism>
<dbReference type="InterPro" id="IPR050770">
    <property type="entry name" value="Intradiol_RC_Dioxygenase"/>
</dbReference>
<evidence type="ECO:0000259" key="5">
    <source>
        <dbReference type="PROSITE" id="PS00083"/>
    </source>
</evidence>